<sequence length="275" mass="30770">MSGLRQLRQSDGFTLVEMVMVIIILGVMVLGVSSFVIMGTRIFVESTTVDQVLSQSRFVMERMTREIRNAVPNSLRVTKNPATFQCIEFVPIQACASYIDLPISPETTSLTGTVMTPSLGINKDHRMLVYPLQLTHIYSATPTASEGRLFDIDKYDATTNTVTFDRAVRFSEASPRRRFFMVDNAVSYCFFANGNIRRYASYNMFNVTQPTATQMGGNAKSALMAENVVIKDGNWPIFYTPGTLINNAVVQLTPQFEVNGQAFQYQHQVQVVNVP</sequence>
<feature type="transmembrane region" description="Helical" evidence="1">
    <location>
        <begin position="12"/>
        <end position="38"/>
    </location>
</feature>
<dbReference type="RefSeq" id="WP_005500349.1">
    <property type="nucleotide sequence ID" value="NZ_ABIC01000023.1"/>
</dbReference>
<dbReference type="EMBL" id="ABIC01000023">
    <property type="protein sequence ID" value="EDQ00305.1"/>
    <property type="molecule type" value="Genomic_DNA"/>
</dbReference>
<protein>
    <submittedName>
        <fullName evidence="2">MSHA biogenesis protein MshO</fullName>
    </submittedName>
</protein>
<reference evidence="2 3" key="1">
    <citation type="submission" date="2007-10" db="EMBL/GenBank/DDBJ databases">
        <authorList>
            <person name="Yayanos A."/>
            <person name="Ferriera S."/>
            <person name="Johnson J."/>
            <person name="Kravitz S."/>
            <person name="Halpern A."/>
            <person name="Remington K."/>
            <person name="Beeson K."/>
            <person name="Tran B."/>
            <person name="Rogers Y.-H."/>
            <person name="Friedman R."/>
            <person name="Venter J.C."/>
        </authorList>
    </citation>
    <scope>NUCLEOTIDE SEQUENCE [LARGE SCALE GENOMIC DNA]</scope>
    <source>
        <strain evidence="2 3">KT99</strain>
    </source>
</reference>
<dbReference type="Pfam" id="PF07963">
    <property type="entry name" value="N_methyl"/>
    <property type="match status" value="1"/>
</dbReference>
<name>A9DD33_9GAMM</name>
<proteinExistence type="predicted"/>
<evidence type="ECO:0000256" key="1">
    <source>
        <dbReference type="SAM" id="Phobius"/>
    </source>
</evidence>
<evidence type="ECO:0000313" key="2">
    <source>
        <dbReference type="EMBL" id="EDQ00305.1"/>
    </source>
</evidence>
<keyword evidence="1" id="KW-0812">Transmembrane</keyword>
<evidence type="ECO:0000313" key="3">
    <source>
        <dbReference type="Proteomes" id="UP000005839"/>
    </source>
</evidence>
<gene>
    <name evidence="2" type="ORF">KT99_07758</name>
</gene>
<dbReference type="NCBIfam" id="TIGR02532">
    <property type="entry name" value="IV_pilin_GFxxxE"/>
    <property type="match status" value="1"/>
</dbReference>
<keyword evidence="1" id="KW-1133">Transmembrane helix</keyword>
<dbReference type="AlphaFoldDB" id="A9DD33"/>
<keyword evidence="3" id="KW-1185">Reference proteome</keyword>
<dbReference type="STRING" id="314608.KT99_07758"/>
<keyword evidence="1" id="KW-0472">Membrane</keyword>
<organism evidence="2 3">
    <name type="scientific">Shewanella benthica KT99</name>
    <dbReference type="NCBI Taxonomy" id="314608"/>
    <lineage>
        <taxon>Bacteria</taxon>
        <taxon>Pseudomonadati</taxon>
        <taxon>Pseudomonadota</taxon>
        <taxon>Gammaproteobacteria</taxon>
        <taxon>Alteromonadales</taxon>
        <taxon>Shewanellaceae</taxon>
        <taxon>Shewanella</taxon>
    </lineage>
</organism>
<comment type="caution">
    <text evidence="2">The sequence shown here is derived from an EMBL/GenBank/DDBJ whole genome shotgun (WGS) entry which is preliminary data.</text>
</comment>
<dbReference type="InterPro" id="IPR012902">
    <property type="entry name" value="N_methyl_site"/>
</dbReference>
<accession>A9DD33</accession>
<dbReference type="Proteomes" id="UP000005839">
    <property type="component" value="Unassembled WGS sequence"/>
</dbReference>